<dbReference type="AlphaFoldDB" id="F2LSC1"/>
<dbReference type="Gene3D" id="3.40.50.300">
    <property type="entry name" value="P-loop containing nucleotide triphosphate hydrolases"/>
    <property type="match status" value="1"/>
</dbReference>
<reference evidence="2 3" key="1">
    <citation type="journal article" date="2011" name="J. Bacteriol.">
        <title>Complete genome sequence of Burkholderia gladioli BSR3.</title>
        <authorList>
            <person name="Seo Y.S."/>
            <person name="Lim J."/>
            <person name="Choi B.S."/>
            <person name="Kim H."/>
            <person name="Goo E."/>
            <person name="Lee B."/>
            <person name="Lim J.S."/>
            <person name="Choi I.Y."/>
            <person name="Moon J.S."/>
            <person name="Kim J."/>
            <person name="Hwang I."/>
        </authorList>
    </citation>
    <scope>NUCLEOTIDE SEQUENCE [LARGE SCALE GENOMIC DNA]</scope>
    <source>
        <strain evidence="2 3">BSR3</strain>
        <plasmid evidence="2">bgla_3p</plasmid>
    </source>
</reference>
<name>F2LSC1_BURGS</name>
<dbReference type="PANTHER" id="PTHR13696">
    <property type="entry name" value="P-LOOP CONTAINING NUCLEOSIDE TRIPHOSPHATE HYDROLASE"/>
    <property type="match status" value="1"/>
</dbReference>
<dbReference type="CDD" id="cd02042">
    <property type="entry name" value="ParAB_family"/>
    <property type="match status" value="1"/>
</dbReference>
<protein>
    <submittedName>
        <fullName evidence="2">Partition protein A</fullName>
    </submittedName>
</protein>
<evidence type="ECO:0000313" key="3">
    <source>
        <dbReference type="Proteomes" id="UP000008316"/>
    </source>
</evidence>
<dbReference type="Pfam" id="PF13614">
    <property type="entry name" value="AAA_31"/>
    <property type="match status" value="1"/>
</dbReference>
<organism evidence="2 3">
    <name type="scientific">Burkholderia gladioli (strain BSR3)</name>
    <dbReference type="NCBI Taxonomy" id="999541"/>
    <lineage>
        <taxon>Bacteria</taxon>
        <taxon>Pseudomonadati</taxon>
        <taxon>Pseudomonadota</taxon>
        <taxon>Betaproteobacteria</taxon>
        <taxon>Burkholderiales</taxon>
        <taxon>Burkholderiaceae</taxon>
        <taxon>Burkholderia</taxon>
    </lineage>
</organism>
<dbReference type="PANTHER" id="PTHR13696:SF99">
    <property type="entry name" value="COBYRINIC ACID AC-DIAMIDE SYNTHASE"/>
    <property type="match status" value="1"/>
</dbReference>
<dbReference type="InterPro" id="IPR050678">
    <property type="entry name" value="DNA_Partitioning_ATPase"/>
</dbReference>
<keyword evidence="2" id="KW-0614">Plasmid</keyword>
<gene>
    <name evidence="2" type="ordered locus">bgla_3p0150</name>
</gene>
<feature type="domain" description="AAA" evidence="1">
    <location>
        <begin position="1"/>
        <end position="202"/>
    </location>
</feature>
<dbReference type="EMBL" id="CP002603">
    <property type="protein sequence ID" value="AEA65717.1"/>
    <property type="molecule type" value="Genomic_DNA"/>
</dbReference>
<dbReference type="SUPFAM" id="SSF52540">
    <property type="entry name" value="P-loop containing nucleoside triphosphate hydrolases"/>
    <property type="match status" value="1"/>
</dbReference>
<evidence type="ECO:0000259" key="1">
    <source>
        <dbReference type="Pfam" id="PF13614"/>
    </source>
</evidence>
<accession>F2LSC1</accession>
<keyword evidence="3" id="KW-1185">Reference proteome</keyword>
<geneLocation type="plasmid" evidence="2 3">
    <name>bgla_3p</name>
</geneLocation>
<proteinExistence type="predicted"/>
<dbReference type="HOGENOM" id="CLU_037612_1_1_4"/>
<dbReference type="RefSeq" id="WP_013691852.1">
    <property type="nucleotide sequence ID" value="NC_015378.1"/>
</dbReference>
<evidence type="ECO:0000313" key="2">
    <source>
        <dbReference type="EMBL" id="AEA65717.1"/>
    </source>
</evidence>
<dbReference type="InterPro" id="IPR027417">
    <property type="entry name" value="P-loop_NTPase"/>
</dbReference>
<sequence>MKIVVVTNGKGGVSKTTTAVHLAHYLAQMGYRTALMDADEGDISEVFTTDEATPSVPYLKTGDVFRGNPQGLAPRLAAENLWLIEADSDLIDLHDLPMDLLAALEAEIESDSASIAKIRDLFGAIQSRLTLPFEETLQGMSADFDVCVIDTPPHLARRTLAVLCAADAVITPTNISVFTMARIAKLQQTLDAIRRDYNPKMKHLGFLLAKVNSKSPNEMEGVQAMREAYGDLVFQNMVIDRTSVSTALALGRPVWQSASAGAQRAAAREMRAACQEVVDRLGIQPPAHVAA</sequence>
<dbReference type="KEGG" id="bgd:bgla_3p0150"/>
<dbReference type="InterPro" id="IPR025669">
    <property type="entry name" value="AAA_dom"/>
</dbReference>
<dbReference type="Proteomes" id="UP000008316">
    <property type="component" value="Plasmid bgla_3p"/>
</dbReference>